<feature type="transmembrane region" description="Helical" evidence="2">
    <location>
        <begin position="100"/>
        <end position="118"/>
    </location>
</feature>
<organism evidence="3 4">
    <name type="scientific">Streptomyces millisiae</name>
    <dbReference type="NCBI Taxonomy" id="3075542"/>
    <lineage>
        <taxon>Bacteria</taxon>
        <taxon>Bacillati</taxon>
        <taxon>Actinomycetota</taxon>
        <taxon>Actinomycetes</taxon>
        <taxon>Kitasatosporales</taxon>
        <taxon>Streptomycetaceae</taxon>
        <taxon>Streptomyces</taxon>
    </lineage>
</organism>
<accession>A0ABU2LSR3</accession>
<comment type="caution">
    <text evidence="3">The sequence shown here is derived from an EMBL/GenBank/DDBJ whole genome shotgun (WGS) entry which is preliminary data.</text>
</comment>
<feature type="region of interest" description="Disordered" evidence="1">
    <location>
        <begin position="161"/>
        <end position="235"/>
    </location>
</feature>
<proteinExistence type="predicted"/>
<keyword evidence="4" id="KW-1185">Reference proteome</keyword>
<protein>
    <recommendedName>
        <fullName evidence="5">Zinc-finger domain-containing protein</fullName>
    </recommendedName>
</protein>
<keyword evidence="2" id="KW-1133">Transmembrane helix</keyword>
<evidence type="ECO:0000256" key="2">
    <source>
        <dbReference type="SAM" id="Phobius"/>
    </source>
</evidence>
<keyword evidence="2" id="KW-0472">Membrane</keyword>
<evidence type="ECO:0008006" key="5">
    <source>
        <dbReference type="Google" id="ProtNLM"/>
    </source>
</evidence>
<dbReference type="EMBL" id="JAVREM010000021">
    <property type="protein sequence ID" value="MDT0320098.1"/>
    <property type="molecule type" value="Genomic_DNA"/>
</dbReference>
<feature type="compositionally biased region" description="Low complexity" evidence="1">
    <location>
        <begin position="179"/>
        <end position="189"/>
    </location>
</feature>
<evidence type="ECO:0000313" key="3">
    <source>
        <dbReference type="EMBL" id="MDT0320098.1"/>
    </source>
</evidence>
<dbReference type="Proteomes" id="UP001183420">
    <property type="component" value="Unassembled WGS sequence"/>
</dbReference>
<gene>
    <name evidence="3" type="ORF">RNC47_17325</name>
</gene>
<evidence type="ECO:0000256" key="1">
    <source>
        <dbReference type="SAM" id="MobiDB-lite"/>
    </source>
</evidence>
<keyword evidence="2" id="KW-0812">Transmembrane</keyword>
<name>A0ABU2LSR3_9ACTN</name>
<sequence>MNNTHPDPAEIAALDEDLLSEPEAEALRDHLAGCASCAEIHADLLALRQELRALPAPPIPEDVAARIDAALAAEAAAVSRETEQPAPTLMPMTRPRWPRMALAAVGAIVAVGLGAFLTQPLIGQSTQQDGPASAEDADEDTAALAAEPLADQVRELLAETEDAPGTLSTMEGTEGDLAEPSPESATGGEEPSEGGAEEESGAATPQEAEPVTDVPSCVEDAIGRQEAPLAAEEEDYGGVDAYLVLFRHTADPERVDAYVVDADCVSATPPASGEILVQQSYPLE</sequence>
<dbReference type="RefSeq" id="WP_311599794.1">
    <property type="nucleotide sequence ID" value="NZ_JAVREM010000021.1"/>
</dbReference>
<evidence type="ECO:0000313" key="4">
    <source>
        <dbReference type="Proteomes" id="UP001183420"/>
    </source>
</evidence>
<feature type="compositionally biased region" description="Acidic residues" evidence="1">
    <location>
        <begin position="190"/>
        <end position="200"/>
    </location>
</feature>
<reference evidence="4" key="1">
    <citation type="submission" date="2023-07" db="EMBL/GenBank/DDBJ databases">
        <title>30 novel species of actinomycetes from the DSMZ collection.</title>
        <authorList>
            <person name="Nouioui I."/>
        </authorList>
    </citation>
    <scope>NUCLEOTIDE SEQUENCE [LARGE SCALE GENOMIC DNA]</scope>
    <source>
        <strain evidence="4">DSM 44918</strain>
    </source>
</reference>